<name>A0A6J1MG71_BICAN</name>
<sequence length="245" mass="27920">MLRKYFFIIFAVTCFEQISINGASPGKLPFDKCSLKDSECIKTQVQKSVSAFTAGIPELGIQKLDKMFIDSVKIQKDGLDFQIRNVEIEGLRNAVIDNVWIDTNLKYIHLTFHTNLNIDSDYTVGGHLFTFPVSGAGKAHMRKFNDTTEMLILFDFKKNENGEDVINLLDYRYGNDKSGADYRFENLFNGDKAKSDLVHEFINRNWRTTTLSFGPYLYDKMNDILFNSCKSILGSAPVQDFAIVD</sequence>
<proteinExistence type="predicted"/>
<protein>
    <submittedName>
        <fullName evidence="3">Circadian clock-controlled protein daywake</fullName>
    </submittedName>
</protein>
<feature type="chain" id="PRO_5046017839" evidence="1">
    <location>
        <begin position="23"/>
        <end position="245"/>
    </location>
</feature>
<dbReference type="AlphaFoldDB" id="A0A6J1MG71"/>
<reference evidence="3" key="1">
    <citation type="submission" date="2025-08" db="UniProtKB">
        <authorList>
            <consortium name="RefSeq"/>
        </authorList>
    </citation>
    <scope>IDENTIFICATION</scope>
</reference>
<feature type="signal peptide" evidence="1">
    <location>
        <begin position="1"/>
        <end position="22"/>
    </location>
</feature>
<dbReference type="KEGG" id="bany:112043105"/>
<gene>
    <name evidence="3" type="primary">LOC112043105</name>
</gene>
<dbReference type="Gene3D" id="3.15.10.30">
    <property type="entry name" value="Haemolymph juvenile hormone binding protein"/>
    <property type="match status" value="1"/>
</dbReference>
<evidence type="ECO:0000256" key="1">
    <source>
        <dbReference type="SAM" id="SignalP"/>
    </source>
</evidence>
<keyword evidence="1" id="KW-0732">Signal</keyword>
<dbReference type="SMART" id="SM00700">
    <property type="entry name" value="JHBP"/>
    <property type="match status" value="1"/>
</dbReference>
<dbReference type="Proteomes" id="UP001652582">
    <property type="component" value="Chromosome 13"/>
</dbReference>
<keyword evidence="2" id="KW-1185">Reference proteome</keyword>
<dbReference type="GO" id="GO:0005615">
    <property type="term" value="C:extracellular space"/>
    <property type="evidence" value="ECO:0007669"/>
    <property type="project" value="TreeGrafter"/>
</dbReference>
<dbReference type="PANTHER" id="PTHR11008">
    <property type="entry name" value="PROTEIN TAKEOUT-LIKE PROTEIN"/>
    <property type="match status" value="1"/>
</dbReference>
<dbReference type="PANTHER" id="PTHR11008:SF32">
    <property type="entry name" value="CIRCADIAN CLOCK-CONTROLLED PROTEIN DAYWAKE-RELATED"/>
    <property type="match status" value="1"/>
</dbReference>
<evidence type="ECO:0000313" key="2">
    <source>
        <dbReference type="Proteomes" id="UP001652582"/>
    </source>
</evidence>
<dbReference type="InterPro" id="IPR010562">
    <property type="entry name" value="Haemolymph_juvenile_hormone-bd"/>
</dbReference>
<dbReference type="Pfam" id="PF06585">
    <property type="entry name" value="JHBP"/>
    <property type="match status" value="1"/>
</dbReference>
<dbReference type="InterPro" id="IPR038606">
    <property type="entry name" value="To_sf"/>
</dbReference>
<evidence type="ECO:0000313" key="3">
    <source>
        <dbReference type="RefSeq" id="XP_023934150.2"/>
    </source>
</evidence>
<dbReference type="GeneID" id="112043105"/>
<organism evidence="2 3">
    <name type="scientific">Bicyclus anynana</name>
    <name type="common">Squinting bush brown butterfly</name>
    <dbReference type="NCBI Taxonomy" id="110368"/>
    <lineage>
        <taxon>Eukaryota</taxon>
        <taxon>Metazoa</taxon>
        <taxon>Ecdysozoa</taxon>
        <taxon>Arthropoda</taxon>
        <taxon>Hexapoda</taxon>
        <taxon>Insecta</taxon>
        <taxon>Pterygota</taxon>
        <taxon>Neoptera</taxon>
        <taxon>Endopterygota</taxon>
        <taxon>Lepidoptera</taxon>
        <taxon>Glossata</taxon>
        <taxon>Ditrysia</taxon>
        <taxon>Papilionoidea</taxon>
        <taxon>Nymphalidae</taxon>
        <taxon>Satyrinae</taxon>
        <taxon>Satyrini</taxon>
        <taxon>Mycalesina</taxon>
        <taxon>Bicyclus</taxon>
    </lineage>
</organism>
<dbReference type="RefSeq" id="XP_023934150.2">
    <property type="nucleotide sequence ID" value="XM_024078382.2"/>
</dbReference>
<dbReference type="OrthoDB" id="8113209at2759"/>
<accession>A0A6J1MG71</accession>